<dbReference type="InterPro" id="IPR036282">
    <property type="entry name" value="Glutathione-S-Trfase_C_sf"/>
</dbReference>
<dbReference type="CDD" id="cd03192">
    <property type="entry name" value="GST_C_Sigma_like"/>
    <property type="match status" value="1"/>
</dbReference>
<dbReference type="SFLD" id="SFLDG00363">
    <property type="entry name" value="AMPS_(cytGST):_Alpha-__Mu-__Pi"/>
    <property type="match status" value="1"/>
</dbReference>
<dbReference type="InterPro" id="IPR004045">
    <property type="entry name" value="Glutathione_S-Trfase_N"/>
</dbReference>
<dbReference type="STRING" id="6526.A0A2C9KWE8"/>
<dbReference type="GO" id="GO:0004364">
    <property type="term" value="F:glutathione transferase activity"/>
    <property type="evidence" value="ECO:0007669"/>
    <property type="project" value="TreeGrafter"/>
</dbReference>
<evidence type="ECO:0000256" key="2">
    <source>
        <dbReference type="ARBA" id="ARBA00022613"/>
    </source>
</evidence>
<evidence type="ECO:0000256" key="3">
    <source>
        <dbReference type="ARBA" id="ARBA00049616"/>
    </source>
</evidence>
<evidence type="ECO:0000259" key="4">
    <source>
        <dbReference type="PROSITE" id="PS50404"/>
    </source>
</evidence>
<dbReference type="InterPro" id="IPR050213">
    <property type="entry name" value="GST_superfamily"/>
</dbReference>
<evidence type="ECO:0000256" key="1">
    <source>
        <dbReference type="ARBA" id="ARBA00007409"/>
    </source>
</evidence>
<dbReference type="Pfam" id="PF02798">
    <property type="entry name" value="GST_N"/>
    <property type="match status" value="1"/>
</dbReference>
<dbReference type="OrthoDB" id="414243at2759"/>
<evidence type="ECO:0000313" key="7">
    <source>
        <dbReference type="Proteomes" id="UP000076420"/>
    </source>
</evidence>
<dbReference type="VEuPathDB" id="VectorBase:BGLB024264"/>
<proteinExistence type="inferred from homology"/>
<dbReference type="InterPro" id="IPR004046">
    <property type="entry name" value="GST_C"/>
</dbReference>
<dbReference type="PANTHER" id="PTHR11571">
    <property type="entry name" value="GLUTATHIONE S-TRANSFERASE"/>
    <property type="match status" value="1"/>
</dbReference>
<dbReference type="InterPro" id="IPR036249">
    <property type="entry name" value="Thioredoxin-like_sf"/>
</dbReference>
<dbReference type="PROSITE" id="PS50405">
    <property type="entry name" value="GST_CTER"/>
    <property type="match status" value="1"/>
</dbReference>
<dbReference type="GO" id="GO:0005212">
    <property type="term" value="F:structural constituent of eye lens"/>
    <property type="evidence" value="ECO:0007669"/>
    <property type="project" value="UniProtKB-KW"/>
</dbReference>
<dbReference type="FunFam" id="3.40.30.10:FF:000035">
    <property type="entry name" value="hematopoietic prostaglandin D synthase"/>
    <property type="match status" value="1"/>
</dbReference>
<protein>
    <recommendedName>
        <fullName evidence="8">Glutathione transferase</fullName>
    </recommendedName>
</protein>
<sequence length="205" mass="23235">MAPTTIKLLYFDARGRAEVSRLVLAAVGQQFEDIRLPREKWATEKANTPFGQLPVLEIDGRRYAQSLAIATYLAREFGLYGTTNEDGLAVDQVIQLSIDLSSSIARTHRERDETKKAELVKKTQEVDVPKFLEFFEKLLHQNGSGYFVGATLTLADIIVYDQLDSLIKRGFVNTEMYPSIQAFIRNVEGNENIKSYLKTRTESDH</sequence>
<reference evidence="6" key="1">
    <citation type="submission" date="2020-05" db="UniProtKB">
        <authorList>
            <consortium name="EnsemblMetazoa"/>
        </authorList>
    </citation>
    <scope>IDENTIFICATION</scope>
    <source>
        <strain evidence="6">BB02</strain>
    </source>
</reference>
<dbReference type="RefSeq" id="XP_013094195.2">
    <property type="nucleotide sequence ID" value="XM_013238741.2"/>
</dbReference>
<accession>A0A2C9KWE8</accession>
<dbReference type="Gene3D" id="1.20.1050.10">
    <property type="match status" value="1"/>
</dbReference>
<feature type="domain" description="GST N-terminal" evidence="4">
    <location>
        <begin position="4"/>
        <end position="81"/>
    </location>
</feature>
<dbReference type="SUPFAM" id="SSF52833">
    <property type="entry name" value="Thioredoxin-like"/>
    <property type="match status" value="1"/>
</dbReference>
<dbReference type="SFLD" id="SFLDG01205">
    <property type="entry name" value="AMPS.1"/>
    <property type="match status" value="1"/>
</dbReference>
<dbReference type="PROSITE" id="PS50404">
    <property type="entry name" value="GST_NTER"/>
    <property type="match status" value="1"/>
</dbReference>
<dbReference type="Pfam" id="PF14497">
    <property type="entry name" value="GST_C_3"/>
    <property type="match status" value="1"/>
</dbReference>
<dbReference type="InterPro" id="IPR010987">
    <property type="entry name" value="Glutathione-S-Trfase_C-like"/>
</dbReference>
<feature type="domain" description="GST C-terminal" evidence="5">
    <location>
        <begin position="83"/>
        <end position="205"/>
    </location>
</feature>
<dbReference type="Proteomes" id="UP000076420">
    <property type="component" value="Unassembled WGS sequence"/>
</dbReference>
<comment type="similarity">
    <text evidence="1">Belongs to the GST superfamily.</text>
</comment>
<dbReference type="SUPFAM" id="SSF47616">
    <property type="entry name" value="GST C-terminal domain-like"/>
    <property type="match status" value="1"/>
</dbReference>
<dbReference type="VEuPathDB" id="VectorBase:BGLAX_049955"/>
<organism evidence="6 7">
    <name type="scientific">Biomphalaria glabrata</name>
    <name type="common">Bloodfluke planorb</name>
    <name type="synonym">Freshwater snail</name>
    <dbReference type="NCBI Taxonomy" id="6526"/>
    <lineage>
        <taxon>Eukaryota</taxon>
        <taxon>Metazoa</taxon>
        <taxon>Spiralia</taxon>
        <taxon>Lophotrochozoa</taxon>
        <taxon>Mollusca</taxon>
        <taxon>Gastropoda</taxon>
        <taxon>Heterobranchia</taxon>
        <taxon>Euthyneura</taxon>
        <taxon>Panpulmonata</taxon>
        <taxon>Hygrophila</taxon>
        <taxon>Lymnaeoidea</taxon>
        <taxon>Planorbidae</taxon>
        <taxon>Biomphalaria</taxon>
    </lineage>
</organism>
<dbReference type="GO" id="GO:0006749">
    <property type="term" value="P:glutathione metabolic process"/>
    <property type="evidence" value="ECO:0007669"/>
    <property type="project" value="TreeGrafter"/>
</dbReference>
<dbReference type="AlphaFoldDB" id="A0A2C9KWE8"/>
<dbReference type="KEGG" id="bgt:106078013"/>
<comment type="function">
    <text evidence="3">S-crystallins are structural components of squids and octopi eye lens. Contains relatively little if any GST activity.</text>
</comment>
<dbReference type="CDD" id="cd03039">
    <property type="entry name" value="GST_N_Sigma_like"/>
    <property type="match status" value="1"/>
</dbReference>
<gene>
    <name evidence="6" type="primary">106078013</name>
</gene>
<dbReference type="Gene3D" id="3.40.30.10">
    <property type="entry name" value="Glutaredoxin"/>
    <property type="match status" value="1"/>
</dbReference>
<evidence type="ECO:0000313" key="6">
    <source>
        <dbReference type="EnsemblMetazoa" id="BGLB024264-PA"/>
    </source>
</evidence>
<dbReference type="InterPro" id="IPR040079">
    <property type="entry name" value="Glutathione_S-Trfase"/>
</dbReference>
<dbReference type="EnsemblMetazoa" id="BGLB024264-RA">
    <property type="protein sequence ID" value="BGLB024264-PA"/>
    <property type="gene ID" value="BGLB024264"/>
</dbReference>
<evidence type="ECO:0008006" key="8">
    <source>
        <dbReference type="Google" id="ProtNLM"/>
    </source>
</evidence>
<evidence type="ECO:0000259" key="5">
    <source>
        <dbReference type="PROSITE" id="PS50405"/>
    </source>
</evidence>
<dbReference type="FunFam" id="1.20.1050.10:FF:000030">
    <property type="entry name" value="Glutathione S-transferase S1"/>
    <property type="match status" value="1"/>
</dbReference>
<keyword evidence="2" id="KW-0273">Eye lens protein</keyword>
<name>A0A2C9KWE8_BIOGL</name>
<dbReference type="SFLD" id="SFLDS00019">
    <property type="entry name" value="Glutathione_Transferase_(cytos"/>
    <property type="match status" value="1"/>
</dbReference>
<dbReference type="PANTHER" id="PTHR11571:SF150">
    <property type="entry name" value="GLUTATHIONE S-TRANSFERASE"/>
    <property type="match status" value="1"/>
</dbReference>